<dbReference type="GO" id="GO:0060320">
    <property type="term" value="P:rejection of self pollen"/>
    <property type="evidence" value="ECO:0007669"/>
    <property type="project" value="UniProtKB-KW"/>
</dbReference>
<keyword evidence="3 6" id="KW-0713">Self-incompatibility</keyword>
<evidence type="ECO:0000313" key="7">
    <source>
        <dbReference type="EMBL" id="KAK9667089.1"/>
    </source>
</evidence>
<reference evidence="7" key="1">
    <citation type="submission" date="2024-03" db="EMBL/GenBank/DDBJ databases">
        <title>WGS assembly of Saponaria officinalis var. Norfolk2.</title>
        <authorList>
            <person name="Jenkins J."/>
            <person name="Shu S."/>
            <person name="Grimwood J."/>
            <person name="Barry K."/>
            <person name="Goodstein D."/>
            <person name="Schmutz J."/>
            <person name="Leebens-Mack J."/>
            <person name="Osbourn A."/>
        </authorList>
    </citation>
    <scope>NUCLEOTIDE SEQUENCE [LARGE SCALE GENOMIC DNA]</scope>
    <source>
        <strain evidence="7">JIC</strain>
    </source>
</reference>
<keyword evidence="4 6" id="KW-0964">Secreted</keyword>
<sequence length="139" mass="16150">MYSVKKHVTGLILLLIIILSFSIMETDAERVHVRITNMLGQGTNSQMRCLSKHGGPDVDTQDVPYMGLYEFSFKSSIWGITKYNCEFVFNGVSHWYQIYNQHNSECTSMCWWIIKVDGPCLIQKIQDVNDDFDCRPWNN</sequence>
<dbReference type="AlphaFoldDB" id="A0AAW1H130"/>
<dbReference type="EMBL" id="JBDFQZ010000014">
    <property type="protein sequence ID" value="KAK9667089.1"/>
    <property type="molecule type" value="Genomic_DNA"/>
</dbReference>
<dbReference type="Proteomes" id="UP001443914">
    <property type="component" value="Unassembled WGS sequence"/>
</dbReference>
<evidence type="ECO:0000256" key="2">
    <source>
        <dbReference type="ARBA" id="ARBA00005581"/>
    </source>
</evidence>
<evidence type="ECO:0000256" key="1">
    <source>
        <dbReference type="ARBA" id="ARBA00004613"/>
    </source>
</evidence>
<dbReference type="PANTHER" id="PTHR31232:SF149">
    <property type="entry name" value="S-PROTEIN HOMOLOG"/>
    <property type="match status" value="1"/>
</dbReference>
<name>A0AAW1H130_SAPOF</name>
<protein>
    <recommendedName>
        <fullName evidence="6">S-protein homolog</fullName>
    </recommendedName>
</protein>
<comment type="subcellular location">
    <subcellularLocation>
        <location evidence="1 6">Secreted</location>
    </subcellularLocation>
</comment>
<evidence type="ECO:0000313" key="8">
    <source>
        <dbReference type="Proteomes" id="UP001443914"/>
    </source>
</evidence>
<accession>A0AAW1H130</accession>
<dbReference type="GO" id="GO:0005576">
    <property type="term" value="C:extracellular region"/>
    <property type="evidence" value="ECO:0007669"/>
    <property type="project" value="UniProtKB-SubCell"/>
</dbReference>
<gene>
    <name evidence="7" type="ORF">RND81_14G232100</name>
</gene>
<feature type="chain" id="PRO_5043094798" description="S-protein homolog" evidence="6">
    <location>
        <begin position="29"/>
        <end position="139"/>
    </location>
</feature>
<dbReference type="Pfam" id="PF05938">
    <property type="entry name" value="Self-incomp_S1"/>
    <property type="match status" value="1"/>
</dbReference>
<feature type="signal peptide" evidence="6">
    <location>
        <begin position="1"/>
        <end position="28"/>
    </location>
</feature>
<evidence type="ECO:0000256" key="6">
    <source>
        <dbReference type="RuleBase" id="RU367044"/>
    </source>
</evidence>
<evidence type="ECO:0000256" key="4">
    <source>
        <dbReference type="ARBA" id="ARBA00022525"/>
    </source>
</evidence>
<keyword evidence="5 6" id="KW-0732">Signal</keyword>
<proteinExistence type="inferred from homology"/>
<dbReference type="PANTHER" id="PTHR31232">
    <property type="match status" value="1"/>
</dbReference>
<keyword evidence="8" id="KW-1185">Reference proteome</keyword>
<evidence type="ECO:0000256" key="5">
    <source>
        <dbReference type="ARBA" id="ARBA00022729"/>
    </source>
</evidence>
<evidence type="ECO:0000256" key="3">
    <source>
        <dbReference type="ARBA" id="ARBA00022471"/>
    </source>
</evidence>
<organism evidence="7 8">
    <name type="scientific">Saponaria officinalis</name>
    <name type="common">Common soapwort</name>
    <name type="synonym">Lychnis saponaria</name>
    <dbReference type="NCBI Taxonomy" id="3572"/>
    <lineage>
        <taxon>Eukaryota</taxon>
        <taxon>Viridiplantae</taxon>
        <taxon>Streptophyta</taxon>
        <taxon>Embryophyta</taxon>
        <taxon>Tracheophyta</taxon>
        <taxon>Spermatophyta</taxon>
        <taxon>Magnoliopsida</taxon>
        <taxon>eudicotyledons</taxon>
        <taxon>Gunneridae</taxon>
        <taxon>Pentapetalae</taxon>
        <taxon>Caryophyllales</taxon>
        <taxon>Caryophyllaceae</taxon>
        <taxon>Caryophylleae</taxon>
        <taxon>Saponaria</taxon>
    </lineage>
</organism>
<comment type="caution">
    <text evidence="7">The sequence shown here is derived from an EMBL/GenBank/DDBJ whole genome shotgun (WGS) entry which is preliminary data.</text>
</comment>
<dbReference type="InterPro" id="IPR010264">
    <property type="entry name" value="Self-incomp_S1"/>
</dbReference>
<comment type="similarity">
    <text evidence="2 6">Belongs to the plant self-incompatibility (S1) protein family.</text>
</comment>